<dbReference type="InterPro" id="IPR051339">
    <property type="entry name" value="DnaJ_subfamily_B"/>
</dbReference>
<dbReference type="GO" id="GO:0051082">
    <property type="term" value="F:unfolded protein binding"/>
    <property type="evidence" value="ECO:0007669"/>
    <property type="project" value="InterPro"/>
</dbReference>
<dbReference type="AlphaFoldDB" id="A0A448YZY7"/>
<dbReference type="InterPro" id="IPR008971">
    <property type="entry name" value="HSP40/DnaJ_pept-bd"/>
</dbReference>
<evidence type="ECO:0000256" key="1">
    <source>
        <dbReference type="ARBA" id="ARBA00023186"/>
    </source>
</evidence>
<evidence type="ECO:0000313" key="3">
    <source>
        <dbReference type="EMBL" id="VEU35352.1"/>
    </source>
</evidence>
<sequence>MTLNKLDGAPFSFKIDDIVQCDEVMRIPGKGMPRRSGRGYGDLFITFEVDFPDELSPDQKKNLRELLGGTSSNKAEHGDEL</sequence>
<reference evidence="3 4" key="1">
    <citation type="submission" date="2019-01" db="EMBL/GenBank/DDBJ databases">
        <authorList>
            <person name="Ferrante I. M."/>
        </authorList>
    </citation>
    <scope>NUCLEOTIDE SEQUENCE [LARGE SCALE GENOMIC DNA]</scope>
    <source>
        <strain evidence="3 4">B856</strain>
    </source>
</reference>
<dbReference type="GO" id="GO:0051087">
    <property type="term" value="F:protein-folding chaperone binding"/>
    <property type="evidence" value="ECO:0007669"/>
    <property type="project" value="TreeGrafter"/>
</dbReference>
<dbReference type="Gene3D" id="2.60.260.20">
    <property type="entry name" value="Urease metallochaperone UreE, N-terminal domain"/>
    <property type="match status" value="1"/>
</dbReference>
<keyword evidence="1" id="KW-0143">Chaperone</keyword>
<feature type="domain" description="Chaperone DnaJ C-terminal" evidence="2">
    <location>
        <begin position="10"/>
        <end position="52"/>
    </location>
</feature>
<evidence type="ECO:0000313" key="4">
    <source>
        <dbReference type="Proteomes" id="UP000291116"/>
    </source>
</evidence>
<dbReference type="OrthoDB" id="550424at2759"/>
<gene>
    <name evidence="3" type="ORF">PSNMU_V1.4_AUG-EV-PASAV3_0020850</name>
</gene>
<evidence type="ECO:0000259" key="2">
    <source>
        <dbReference type="Pfam" id="PF01556"/>
    </source>
</evidence>
<organism evidence="3 4">
    <name type="scientific">Pseudo-nitzschia multistriata</name>
    <dbReference type="NCBI Taxonomy" id="183589"/>
    <lineage>
        <taxon>Eukaryota</taxon>
        <taxon>Sar</taxon>
        <taxon>Stramenopiles</taxon>
        <taxon>Ochrophyta</taxon>
        <taxon>Bacillariophyta</taxon>
        <taxon>Bacillariophyceae</taxon>
        <taxon>Bacillariophycidae</taxon>
        <taxon>Bacillariales</taxon>
        <taxon>Bacillariaceae</taxon>
        <taxon>Pseudo-nitzschia</taxon>
    </lineage>
</organism>
<name>A0A448YZY7_9STRA</name>
<dbReference type="GO" id="GO:0006457">
    <property type="term" value="P:protein folding"/>
    <property type="evidence" value="ECO:0007669"/>
    <property type="project" value="InterPro"/>
</dbReference>
<protein>
    <recommendedName>
        <fullName evidence="2">Chaperone DnaJ C-terminal domain-containing protein</fullName>
    </recommendedName>
</protein>
<dbReference type="InterPro" id="IPR002939">
    <property type="entry name" value="DnaJ_C"/>
</dbReference>
<accession>A0A448YZY7</accession>
<proteinExistence type="predicted"/>
<dbReference type="PANTHER" id="PTHR24078:SF553">
    <property type="entry name" value="DNAJ HOMOLOG SUBFAMILY B MEMBER 5"/>
    <property type="match status" value="1"/>
</dbReference>
<dbReference type="SUPFAM" id="SSF49493">
    <property type="entry name" value="HSP40/DnaJ peptide-binding domain"/>
    <property type="match status" value="1"/>
</dbReference>
<dbReference type="GO" id="GO:0005829">
    <property type="term" value="C:cytosol"/>
    <property type="evidence" value="ECO:0007669"/>
    <property type="project" value="TreeGrafter"/>
</dbReference>
<dbReference type="Pfam" id="PF01556">
    <property type="entry name" value="DnaJ_C"/>
    <property type="match status" value="1"/>
</dbReference>
<keyword evidence="4" id="KW-1185">Reference proteome</keyword>
<dbReference type="EMBL" id="CAACVS010000056">
    <property type="protein sequence ID" value="VEU35352.1"/>
    <property type="molecule type" value="Genomic_DNA"/>
</dbReference>
<dbReference type="Proteomes" id="UP000291116">
    <property type="component" value="Unassembled WGS sequence"/>
</dbReference>
<dbReference type="PANTHER" id="PTHR24078">
    <property type="entry name" value="DNAJ HOMOLOG SUBFAMILY C MEMBER"/>
    <property type="match status" value="1"/>
</dbReference>